<organism evidence="7 9">
    <name type="scientific">Caproicibacterium lactatifermentans</name>
    <dbReference type="NCBI Taxonomy" id="2666138"/>
    <lineage>
        <taxon>Bacteria</taxon>
        <taxon>Bacillati</taxon>
        <taxon>Bacillota</taxon>
        <taxon>Clostridia</taxon>
        <taxon>Eubacteriales</taxon>
        <taxon>Oscillospiraceae</taxon>
        <taxon>Caproicibacterium</taxon>
    </lineage>
</organism>
<evidence type="ECO:0000259" key="6">
    <source>
        <dbReference type="Pfam" id="PF00483"/>
    </source>
</evidence>
<evidence type="ECO:0000256" key="2">
    <source>
        <dbReference type="ARBA" id="ARBA00012415"/>
    </source>
</evidence>
<dbReference type="GO" id="GO:0006011">
    <property type="term" value="P:UDP-alpha-D-glucose metabolic process"/>
    <property type="evidence" value="ECO:0007669"/>
    <property type="project" value="InterPro"/>
</dbReference>
<comment type="similarity">
    <text evidence="1">Belongs to the UDPGP type 2 family.</text>
</comment>
<accession>A0A859DQC7</accession>
<reference evidence="9 10" key="1">
    <citation type="submission" date="2019-11" db="EMBL/GenBank/DDBJ databases">
        <authorList>
            <person name="Ren C."/>
            <person name="Wang H."/>
            <person name="Xu Y."/>
        </authorList>
    </citation>
    <scope>NUCLEOTIDE SEQUENCE [LARGE SCALE GENOMIC DNA]</scope>
    <source>
        <strain evidence="10">JNU-WLY1368</strain>
        <strain evidence="7 9">LBM 19010</strain>
    </source>
</reference>
<dbReference type="Gene3D" id="3.90.550.10">
    <property type="entry name" value="Spore Coat Polysaccharide Biosynthesis Protein SpsA, Chain A"/>
    <property type="match status" value="1"/>
</dbReference>
<evidence type="ECO:0000313" key="10">
    <source>
        <dbReference type="Proteomes" id="UP000509623"/>
    </source>
</evidence>
<name>A0A859DQC7_9FIRM</name>
<dbReference type="EMBL" id="CP046161">
    <property type="protein sequence ID" value="QKO29636.1"/>
    <property type="molecule type" value="Genomic_DNA"/>
</dbReference>
<comment type="catalytic activity">
    <reaction evidence="5">
        <text>alpha-D-glucose 1-phosphate + UTP + H(+) = UDP-alpha-D-glucose + diphosphate</text>
        <dbReference type="Rhea" id="RHEA:19889"/>
        <dbReference type="ChEBI" id="CHEBI:15378"/>
        <dbReference type="ChEBI" id="CHEBI:33019"/>
        <dbReference type="ChEBI" id="CHEBI:46398"/>
        <dbReference type="ChEBI" id="CHEBI:58601"/>
        <dbReference type="ChEBI" id="CHEBI:58885"/>
        <dbReference type="EC" id="2.7.7.9"/>
    </reaction>
</comment>
<dbReference type="PANTHER" id="PTHR43197:SF1">
    <property type="entry name" value="UTP--GLUCOSE-1-PHOSPHATE URIDYLYLTRANSFERASE"/>
    <property type="match status" value="1"/>
</dbReference>
<evidence type="ECO:0000256" key="3">
    <source>
        <dbReference type="ARBA" id="ARBA00022679"/>
    </source>
</evidence>
<evidence type="ECO:0000313" key="9">
    <source>
        <dbReference type="Proteomes" id="UP000501316"/>
    </source>
</evidence>
<evidence type="ECO:0000313" key="8">
    <source>
        <dbReference type="EMBL" id="QKO29636.1"/>
    </source>
</evidence>
<dbReference type="CDD" id="cd02541">
    <property type="entry name" value="UGPase_prokaryotic"/>
    <property type="match status" value="1"/>
</dbReference>
<proteinExistence type="inferred from homology"/>
<evidence type="ECO:0000256" key="4">
    <source>
        <dbReference type="ARBA" id="ARBA00022695"/>
    </source>
</evidence>
<protein>
    <recommendedName>
        <fullName evidence="2">UTP--glucose-1-phosphate uridylyltransferase</fullName>
        <ecNumber evidence="2">2.7.7.9</ecNumber>
    </recommendedName>
</protein>
<dbReference type="Proteomes" id="UP000501316">
    <property type="component" value="Chromosome"/>
</dbReference>
<gene>
    <name evidence="7" type="ORF">GJQ69_04095</name>
    <name evidence="8" type="ORF">GKP14_00485</name>
</gene>
<dbReference type="KEGG" id="clf:GJQ69_04095"/>
<evidence type="ECO:0000256" key="5">
    <source>
        <dbReference type="ARBA" id="ARBA00048128"/>
    </source>
</evidence>
<dbReference type="Proteomes" id="UP000509623">
    <property type="component" value="Chromosome"/>
</dbReference>
<dbReference type="SUPFAM" id="SSF53448">
    <property type="entry name" value="Nucleotide-diphospho-sugar transferases"/>
    <property type="match status" value="1"/>
</dbReference>
<dbReference type="AlphaFoldDB" id="A0A859DQC7"/>
<sequence length="291" mass="31905">MKITKAVIPAAGLGTRVLPATKSMPKEMLPIVDKPAIQYIVEEAVRSGITDILIVTNRGKGLIEDHFDRVPELEEKLKNGGPQKEAILKEVTDIAHLANFYFVRQKETRGLGHAISRARSFVGNEPFAVLYGDDVIIGKDPACGQLIRAYEEFGKGVLGVNKVSPADISKYSSLKVEPLHDNYFSCTDMIEKPTPDKVLSLYSILGRCVLPPEIFDILDQTPPGAGGEIQLTDAMRTLARSQGMVAVEFTGKRYDMGNKLGILKAQVEVGLQHPEIGEDFRAYLKGIAKDL</sequence>
<evidence type="ECO:0000256" key="1">
    <source>
        <dbReference type="ARBA" id="ARBA00006890"/>
    </source>
</evidence>
<reference evidence="8" key="2">
    <citation type="journal article" date="2021" name="Appl. Environ. Microbiol.">
        <title>Adaptability of a Caproate-Producing Bacterium Contributes to Its Dominance in an Anaerobic Fermentation System.</title>
        <authorList>
            <person name="Wang H."/>
            <person name="Gu Y."/>
            <person name="Zhou W."/>
            <person name="Zhao D."/>
            <person name="Qiao Z."/>
            <person name="Zheng J."/>
            <person name="Gao J."/>
            <person name="Chen X."/>
            <person name="Ren C."/>
            <person name="Xu Y."/>
        </authorList>
    </citation>
    <scope>NUCLEOTIDE SEQUENCE</scope>
    <source>
        <strain evidence="8">JNU-WLY1368</strain>
    </source>
</reference>
<keyword evidence="4" id="KW-0548">Nucleotidyltransferase</keyword>
<keyword evidence="10" id="KW-1185">Reference proteome</keyword>
<dbReference type="InterPro" id="IPR029044">
    <property type="entry name" value="Nucleotide-diphossugar_trans"/>
</dbReference>
<dbReference type="EC" id="2.7.7.9" evidence="2"/>
<dbReference type="EMBL" id="CP046051">
    <property type="protein sequence ID" value="QKN23729.1"/>
    <property type="molecule type" value="Genomic_DNA"/>
</dbReference>
<keyword evidence="3 7" id="KW-0808">Transferase</keyword>
<evidence type="ECO:0000313" key="7">
    <source>
        <dbReference type="EMBL" id="QKN23729.1"/>
    </source>
</evidence>
<dbReference type="GO" id="GO:0003983">
    <property type="term" value="F:UTP:glucose-1-phosphate uridylyltransferase activity"/>
    <property type="evidence" value="ECO:0007669"/>
    <property type="project" value="UniProtKB-EC"/>
</dbReference>
<dbReference type="InterPro" id="IPR005771">
    <property type="entry name" value="GalU_uridylyltTrfase_bac/arc"/>
</dbReference>
<dbReference type="PANTHER" id="PTHR43197">
    <property type="entry name" value="UTP--GLUCOSE-1-PHOSPHATE URIDYLYLTRANSFERASE"/>
    <property type="match status" value="1"/>
</dbReference>
<reference evidence="8" key="3">
    <citation type="journal article" date="2022" name="Int. J. Syst. Evol. Microbiol.">
        <title>Caproicibacterium lactatifermentans sp. nov., isolated from pit clay used for the production of Chinese strong aroma-type liquor.</title>
        <authorList>
            <person name="Wang H."/>
            <person name="Gu Y."/>
            <person name="Zhao D."/>
            <person name="Qiao Z."/>
            <person name="Zheng J."/>
            <person name="Gao J."/>
            <person name="Ren C."/>
            <person name="Xu Y."/>
        </authorList>
    </citation>
    <scope>NUCLEOTIDE SEQUENCE</scope>
    <source>
        <strain evidence="8">JNU-WLY1368</strain>
    </source>
</reference>
<dbReference type="InterPro" id="IPR005835">
    <property type="entry name" value="NTP_transferase_dom"/>
</dbReference>
<feature type="domain" description="Nucleotidyl transferase" evidence="6">
    <location>
        <begin position="5"/>
        <end position="267"/>
    </location>
</feature>
<dbReference type="RefSeq" id="WP_086035943.1">
    <property type="nucleotide sequence ID" value="NZ_CP046051.1"/>
</dbReference>
<dbReference type="Pfam" id="PF00483">
    <property type="entry name" value="NTP_transferase"/>
    <property type="match status" value="1"/>
</dbReference>